<protein>
    <submittedName>
        <fullName evidence="1">Uncharacterized protein</fullName>
    </submittedName>
</protein>
<gene>
    <name evidence="1" type="ORF">LTR37_011953</name>
</gene>
<dbReference type="Proteomes" id="UP001281147">
    <property type="component" value="Unassembled WGS sequence"/>
</dbReference>
<evidence type="ECO:0000313" key="2">
    <source>
        <dbReference type="Proteomes" id="UP001281147"/>
    </source>
</evidence>
<proteinExistence type="predicted"/>
<accession>A0ACC3N1D0</accession>
<keyword evidence="2" id="KW-1185">Reference proteome</keyword>
<reference evidence="1" key="1">
    <citation type="submission" date="2023-07" db="EMBL/GenBank/DDBJ databases">
        <title>Black Yeasts Isolated from many extreme environments.</title>
        <authorList>
            <person name="Coleine C."/>
            <person name="Stajich J.E."/>
            <person name="Selbmann L."/>
        </authorList>
    </citation>
    <scope>NUCLEOTIDE SEQUENCE</scope>
    <source>
        <strain evidence="1">CCFEE 5714</strain>
    </source>
</reference>
<dbReference type="EMBL" id="JAUTXU010000107">
    <property type="protein sequence ID" value="KAK3707776.1"/>
    <property type="molecule type" value="Genomic_DNA"/>
</dbReference>
<evidence type="ECO:0000313" key="1">
    <source>
        <dbReference type="EMBL" id="KAK3707776.1"/>
    </source>
</evidence>
<sequence>MELTKLALLYALLSAYCLAGCLMEHFTLFYAWTLTTTSQDLARIQTATGKRAMCIYVVPKILVTLLPAYLLFSSDALFISRGSSWTSLVFLGVSWASSFLVQVRLQLRIQESKGTDRVALERLVRTTWVRTLAMVGHCAVVGYGVYAA</sequence>
<name>A0ACC3N1D0_9PEZI</name>
<comment type="caution">
    <text evidence="1">The sequence shown here is derived from an EMBL/GenBank/DDBJ whole genome shotgun (WGS) entry which is preliminary data.</text>
</comment>
<organism evidence="1 2">
    <name type="scientific">Vermiconidia calcicola</name>
    <dbReference type="NCBI Taxonomy" id="1690605"/>
    <lineage>
        <taxon>Eukaryota</taxon>
        <taxon>Fungi</taxon>
        <taxon>Dikarya</taxon>
        <taxon>Ascomycota</taxon>
        <taxon>Pezizomycotina</taxon>
        <taxon>Dothideomycetes</taxon>
        <taxon>Dothideomycetidae</taxon>
        <taxon>Mycosphaerellales</taxon>
        <taxon>Extremaceae</taxon>
        <taxon>Vermiconidia</taxon>
    </lineage>
</organism>